<dbReference type="Proteomes" id="UP000799777">
    <property type="component" value="Unassembled WGS sequence"/>
</dbReference>
<dbReference type="EMBL" id="ML978242">
    <property type="protein sequence ID" value="KAF2026480.1"/>
    <property type="molecule type" value="Genomic_DNA"/>
</dbReference>
<dbReference type="OrthoDB" id="5413827at2759"/>
<accession>A0A9P4H3K6</accession>
<name>A0A9P4H3K6_9PLEO</name>
<dbReference type="AlphaFoldDB" id="A0A9P4H3K6"/>
<proteinExistence type="predicted"/>
<dbReference type="PANTHER" id="PTHR38790">
    <property type="entry name" value="2EXR DOMAIN-CONTAINING PROTEIN-RELATED"/>
    <property type="match status" value="1"/>
</dbReference>
<feature type="non-terminal residue" evidence="1">
    <location>
        <position position="1"/>
    </location>
</feature>
<evidence type="ECO:0000313" key="2">
    <source>
        <dbReference type="Proteomes" id="UP000799777"/>
    </source>
</evidence>
<keyword evidence="2" id="KW-1185">Reference proteome</keyword>
<organism evidence="1 2">
    <name type="scientific">Setomelanomma holmii</name>
    <dbReference type="NCBI Taxonomy" id="210430"/>
    <lineage>
        <taxon>Eukaryota</taxon>
        <taxon>Fungi</taxon>
        <taxon>Dikarya</taxon>
        <taxon>Ascomycota</taxon>
        <taxon>Pezizomycotina</taxon>
        <taxon>Dothideomycetes</taxon>
        <taxon>Pleosporomycetidae</taxon>
        <taxon>Pleosporales</taxon>
        <taxon>Pleosporineae</taxon>
        <taxon>Phaeosphaeriaceae</taxon>
        <taxon>Setomelanomma</taxon>
    </lineage>
</organism>
<gene>
    <name evidence="1" type="ORF">EK21DRAFT_74067</name>
</gene>
<reference evidence="1" key="1">
    <citation type="journal article" date="2020" name="Stud. Mycol.">
        <title>101 Dothideomycetes genomes: a test case for predicting lifestyles and emergence of pathogens.</title>
        <authorList>
            <person name="Haridas S."/>
            <person name="Albert R."/>
            <person name="Binder M."/>
            <person name="Bloem J."/>
            <person name="Labutti K."/>
            <person name="Salamov A."/>
            <person name="Andreopoulos B."/>
            <person name="Baker S."/>
            <person name="Barry K."/>
            <person name="Bills G."/>
            <person name="Bluhm B."/>
            <person name="Cannon C."/>
            <person name="Castanera R."/>
            <person name="Culley D."/>
            <person name="Daum C."/>
            <person name="Ezra D."/>
            <person name="Gonzalez J."/>
            <person name="Henrissat B."/>
            <person name="Kuo A."/>
            <person name="Liang C."/>
            <person name="Lipzen A."/>
            <person name="Lutzoni F."/>
            <person name="Magnuson J."/>
            <person name="Mondo S."/>
            <person name="Nolan M."/>
            <person name="Ohm R."/>
            <person name="Pangilinan J."/>
            <person name="Park H.-J."/>
            <person name="Ramirez L."/>
            <person name="Alfaro M."/>
            <person name="Sun H."/>
            <person name="Tritt A."/>
            <person name="Yoshinaga Y."/>
            <person name="Zwiers L.-H."/>
            <person name="Turgeon B."/>
            <person name="Goodwin S."/>
            <person name="Spatafora J."/>
            <person name="Crous P."/>
            <person name="Grigoriev I."/>
        </authorList>
    </citation>
    <scope>NUCLEOTIDE SEQUENCE</scope>
    <source>
        <strain evidence="1">CBS 110217</strain>
    </source>
</reference>
<sequence>SPLLRLPAELKNKVDGYALTENARSYTFLTLADRSIPPCNDSGILVDARNHPNRLALLATCRQLHAETRSLPFSLHVFRFASLWVFERSTLRLLPFQRAAITKIVVDDRV</sequence>
<dbReference type="PANTHER" id="PTHR38790:SF4">
    <property type="entry name" value="2EXR DOMAIN-CONTAINING PROTEIN"/>
    <property type="match status" value="1"/>
</dbReference>
<protein>
    <submittedName>
        <fullName evidence="1">Uncharacterized protein</fullName>
    </submittedName>
</protein>
<comment type="caution">
    <text evidence="1">The sequence shown here is derived from an EMBL/GenBank/DDBJ whole genome shotgun (WGS) entry which is preliminary data.</text>
</comment>
<evidence type="ECO:0000313" key="1">
    <source>
        <dbReference type="EMBL" id="KAF2026480.1"/>
    </source>
</evidence>